<proteinExistence type="inferred from homology"/>
<evidence type="ECO:0000259" key="4">
    <source>
        <dbReference type="Pfam" id="PF17482"/>
    </source>
</evidence>
<comment type="caution">
    <text evidence="5">The sequence shown here is derived from an EMBL/GenBank/DDBJ whole genome shotgun (WGS) entry which is preliminary data.</text>
</comment>
<organism evidence="5 6">
    <name type="scientific">Apilactobacillus timberlakei</name>
    <dbReference type="NCBI Taxonomy" id="2008380"/>
    <lineage>
        <taxon>Bacteria</taxon>
        <taxon>Bacillati</taxon>
        <taxon>Bacillota</taxon>
        <taxon>Bacilli</taxon>
        <taxon>Lactobacillales</taxon>
        <taxon>Lactobacillaceae</taxon>
        <taxon>Apilactobacillus</taxon>
    </lineage>
</organism>
<keyword evidence="6" id="KW-1185">Reference proteome</keyword>
<accession>A0ABY2YRW1</accession>
<evidence type="ECO:0000313" key="5">
    <source>
        <dbReference type="EMBL" id="TPR12397.1"/>
    </source>
</evidence>
<reference evidence="5 6" key="1">
    <citation type="submission" date="2018-08" db="EMBL/GenBank/DDBJ databases">
        <title>Comparative genomics of wild bee and flower associated Lactobacillus reveals potential adaptation to the bee host.</title>
        <authorList>
            <person name="Vuong H.Q."/>
            <person name="Mcfrederick Q.S."/>
        </authorList>
    </citation>
    <scope>NUCLEOTIDE SEQUENCE [LARGE SCALE GENOMIC DNA]</scope>
    <source>
        <strain evidence="5 6">HV_04</strain>
    </source>
</reference>
<evidence type="ECO:0000256" key="1">
    <source>
        <dbReference type="ARBA" id="ARBA00008005"/>
    </source>
</evidence>
<sequence>MAGGIFKIQNKKRPGAYINTVSDKPTADDNDRGVVLLMNGVKYGWGNNGVIELATNSDFQSVLGVKNDDPSLLTIKEALKGATKLLLINSNQGNKASVSDNALPWTITAKYNGEKGNNITIDLIQDAVDNSKVIIKTIFGFDVVDTQAISMDQPDRVENNDFVDFSLIDANKDKLKGFTGQRSVKLQGGTSQDKDSSTQMNLLGDAMQKQRFNVVTTSGIDDKSNIHSLLVEMVKDLRDKQGYKITAVVPYSGTNYDYEAVSVVENGVIMEDETIITPTVAAAYFAGQSASVPLNQSLTYQKYDGAKQSYPALSNEAIIRAIDNGHIVFTDRRDGSVGIEIDINNLVTFTDTKSYQFHKNRELRVLDEIANNTEKVFETQFIGKVTNNEAGRNILKGERIQYFTGLANNNIIDKFDTDDLKIAKGNSDDSITMEYSITPLDSMEKLYNTIKVTR</sequence>
<evidence type="ECO:0000313" key="6">
    <source>
        <dbReference type="Proteomes" id="UP000767392"/>
    </source>
</evidence>
<dbReference type="Gene3D" id="2.60.40.4290">
    <property type="match status" value="1"/>
</dbReference>
<dbReference type="Pfam" id="PF04984">
    <property type="entry name" value="Phage_sheath_1"/>
    <property type="match status" value="1"/>
</dbReference>
<dbReference type="InterPro" id="IPR035326">
    <property type="entry name" value="Beta_sandwich_Seath"/>
</dbReference>
<dbReference type="Proteomes" id="UP000767392">
    <property type="component" value="Unassembled WGS sequence"/>
</dbReference>
<gene>
    <name evidence="5" type="ORF">DY048_07550</name>
</gene>
<name>A0ABY2YRW1_9LACO</name>
<dbReference type="RefSeq" id="WP_105988449.1">
    <property type="nucleotide sequence ID" value="NZ_POST01000007.1"/>
</dbReference>
<protein>
    <submittedName>
        <fullName evidence="5">Phage tail protein</fullName>
    </submittedName>
</protein>
<dbReference type="Gene3D" id="3.30.1370.220">
    <property type="match status" value="1"/>
</dbReference>
<dbReference type="InterPro" id="IPR035089">
    <property type="entry name" value="Phage_sheath_subtilisin"/>
</dbReference>
<feature type="domain" description="Phage tail sheath protein-like beta-sandwich" evidence="3">
    <location>
        <begin position="92"/>
        <end position="190"/>
    </location>
</feature>
<dbReference type="InterPro" id="IPR020287">
    <property type="entry name" value="Tail_sheath_C"/>
</dbReference>
<dbReference type="Pfam" id="PF17481">
    <property type="entry name" value="Phage_sheath_domII"/>
    <property type="match status" value="1"/>
</dbReference>
<feature type="domain" description="Tail sheath protein C-terminal" evidence="4">
    <location>
        <begin position="353"/>
        <end position="453"/>
    </location>
</feature>
<comment type="similarity">
    <text evidence="1">Belongs to the myoviridae tail sheath protein family.</text>
</comment>
<dbReference type="Gene3D" id="3.30.1490.360">
    <property type="match status" value="1"/>
</dbReference>
<dbReference type="EMBL" id="QUAM01000008">
    <property type="protein sequence ID" value="TPR12397.1"/>
    <property type="molecule type" value="Genomic_DNA"/>
</dbReference>
<evidence type="ECO:0000259" key="3">
    <source>
        <dbReference type="Pfam" id="PF17481"/>
    </source>
</evidence>
<dbReference type="Pfam" id="PF17482">
    <property type="entry name" value="Phage_sheath_1C"/>
    <property type="match status" value="1"/>
</dbReference>
<dbReference type="Gene3D" id="3.40.50.11790">
    <property type="match status" value="1"/>
</dbReference>
<feature type="domain" description="Tail sheath protein subtilisin-like" evidence="2">
    <location>
        <begin position="199"/>
        <end position="344"/>
    </location>
</feature>
<dbReference type="Gene3D" id="3.30.360.90">
    <property type="match status" value="1"/>
</dbReference>
<evidence type="ECO:0000259" key="2">
    <source>
        <dbReference type="Pfam" id="PF04984"/>
    </source>
</evidence>